<reference evidence="9 10" key="1">
    <citation type="journal article" date="2018" name="PLoS Genet.">
        <title>Population sequencing reveals clonal diversity and ancestral inbreeding in the grapevine cultivar Chardonnay.</title>
        <authorList>
            <person name="Roach M.J."/>
            <person name="Johnson D.L."/>
            <person name="Bohlmann J."/>
            <person name="van Vuuren H.J."/>
            <person name="Jones S.J."/>
            <person name="Pretorius I.S."/>
            <person name="Schmidt S.A."/>
            <person name="Borneman A.R."/>
        </authorList>
    </citation>
    <scope>NUCLEOTIDE SEQUENCE [LARGE SCALE GENOMIC DNA]</scope>
    <source>
        <strain evidence="10">cv. Chardonnay</strain>
        <tissue evidence="9">Leaf</tissue>
    </source>
</reference>
<evidence type="ECO:0000313" key="9">
    <source>
        <dbReference type="EMBL" id="RVX10430.1"/>
    </source>
</evidence>
<evidence type="ECO:0000256" key="2">
    <source>
        <dbReference type="ARBA" id="ARBA00007647"/>
    </source>
</evidence>
<feature type="region of interest" description="Disordered" evidence="8">
    <location>
        <begin position="30"/>
        <end position="65"/>
    </location>
</feature>
<keyword evidence="6" id="KW-1133">Transmembrane helix</keyword>
<dbReference type="Proteomes" id="UP000288805">
    <property type="component" value="Unassembled WGS sequence"/>
</dbReference>
<dbReference type="InterPro" id="IPR008166">
    <property type="entry name" value="Glyco_transf_92"/>
</dbReference>
<evidence type="ECO:0000256" key="4">
    <source>
        <dbReference type="ARBA" id="ARBA00022679"/>
    </source>
</evidence>
<dbReference type="Pfam" id="PF01697">
    <property type="entry name" value="Glyco_transf_92"/>
    <property type="match status" value="1"/>
</dbReference>
<dbReference type="SUPFAM" id="SSF53448">
    <property type="entry name" value="Nucleotide-diphospho-sugar transferases"/>
    <property type="match status" value="1"/>
</dbReference>
<dbReference type="GO" id="GO:0016757">
    <property type="term" value="F:glycosyltransferase activity"/>
    <property type="evidence" value="ECO:0007669"/>
    <property type="project" value="UniProtKB-KW"/>
</dbReference>
<gene>
    <name evidence="9" type="primary">RCOM_0699480_1</name>
    <name evidence="9" type="ORF">CK203_017089</name>
</gene>
<sequence length="733" mass="83985">MRPMGSYEDDKLTLVPSLPSLIATQPESSIHALQRGGTNSGPSFQRRERTGKRLGEKRKEKSVRVSGSHKRVLSLSLTRLTNHTLDIQDHITMKLVKTPLCRHQIYSDSSASSQNFPSKFSVLYLKLPFHQFMESEQRRKRKRSLRASPSPHSHCGFSARSLILCLSFIFLLLLLHRFPIGTASFRPVVIVSTLSLLSSSTSNSIRDYVSSRLLLPLRVEDRVLFPDHVLLMVSHINDRSEVLECVYCKDIGVEAANKLIVRPVLSVDELDELRWVARCPLPPQNYTAEVNLRRPPRKESIVDGDEWLRRVHPTVHSWEMMAYAAALDRDSAVVFVKGLNLRPDRESDPRQFSCHFGTGNRERGGKFALTTRAFSAAQEVIRCSLPRSIRMNPSKAHGIRVTVGLNSHFHANARASNHVLVPSVAKMLSPKSYNSYKHKKNQGKYQLCVCTMVWNQASSLREWIMYHAWLGVERWFIYDNNSDDRTKEVIQELELEDYNVTRHTWPWIKTQEAGFSHCALRARDECNWVGFMDVDEFFYFPFPTHRRGSNKLIFRGQNSLRTLVANFSSTTIGEIRTACHSYGPSGLNSLPSQGVTVGYTCRLQSPERHKSIVRPDVLDRTLLNVVHHFRLRKGFKYLNLPQSTGVINHYKYQVWEAFRAKFFRRVATYVADWQEKENEGSKDRAPGLGTEAIEPPKWPLQFCEVWDTGLRDFVLANLADPTTGLLPWERSLL</sequence>
<organism evidence="9 10">
    <name type="scientific">Vitis vinifera</name>
    <name type="common">Grape</name>
    <dbReference type="NCBI Taxonomy" id="29760"/>
    <lineage>
        <taxon>Eukaryota</taxon>
        <taxon>Viridiplantae</taxon>
        <taxon>Streptophyta</taxon>
        <taxon>Embryophyta</taxon>
        <taxon>Tracheophyta</taxon>
        <taxon>Spermatophyta</taxon>
        <taxon>Magnoliopsida</taxon>
        <taxon>eudicotyledons</taxon>
        <taxon>Gunneridae</taxon>
        <taxon>Pentapetalae</taxon>
        <taxon>rosids</taxon>
        <taxon>Vitales</taxon>
        <taxon>Vitaceae</taxon>
        <taxon>Viteae</taxon>
        <taxon>Vitis</taxon>
    </lineage>
</organism>
<keyword evidence="7" id="KW-0472">Membrane</keyword>
<comment type="similarity">
    <text evidence="2">Belongs to the glycosyltransferase 92 family.</text>
</comment>
<protein>
    <submittedName>
        <fullName evidence="9">Glycosyltransferase family 92 protein</fullName>
    </submittedName>
</protein>
<comment type="subcellular location">
    <subcellularLocation>
        <location evidence="1">Membrane</location>
        <topology evidence="1">Single-pass membrane protein</topology>
    </subcellularLocation>
</comment>
<evidence type="ECO:0000256" key="3">
    <source>
        <dbReference type="ARBA" id="ARBA00022676"/>
    </source>
</evidence>
<proteinExistence type="inferred from homology"/>
<evidence type="ECO:0000313" key="10">
    <source>
        <dbReference type="Proteomes" id="UP000288805"/>
    </source>
</evidence>
<evidence type="ECO:0000256" key="1">
    <source>
        <dbReference type="ARBA" id="ARBA00004167"/>
    </source>
</evidence>
<dbReference type="AlphaFoldDB" id="A0A438JN82"/>
<evidence type="ECO:0000256" key="7">
    <source>
        <dbReference type="ARBA" id="ARBA00023136"/>
    </source>
</evidence>
<keyword evidence="5" id="KW-0812">Transmembrane</keyword>
<feature type="compositionally biased region" description="Basic and acidic residues" evidence="8">
    <location>
        <begin position="45"/>
        <end position="63"/>
    </location>
</feature>
<evidence type="ECO:0000256" key="8">
    <source>
        <dbReference type="SAM" id="MobiDB-lite"/>
    </source>
</evidence>
<dbReference type="PANTHER" id="PTHR21461:SF16">
    <property type="entry name" value="GLYCOSYLTRANSFERASE FAMILY 92 PROTEIN RCOM_0530710"/>
    <property type="match status" value="1"/>
</dbReference>
<name>A0A438JN82_VITVI</name>
<dbReference type="PANTHER" id="PTHR21461">
    <property type="entry name" value="GLYCOSYLTRANSFERASE FAMILY 92 PROTEIN"/>
    <property type="match status" value="1"/>
</dbReference>
<keyword evidence="3" id="KW-0328">Glycosyltransferase</keyword>
<evidence type="ECO:0000256" key="5">
    <source>
        <dbReference type="ARBA" id="ARBA00022692"/>
    </source>
</evidence>
<evidence type="ECO:0000256" key="6">
    <source>
        <dbReference type="ARBA" id="ARBA00022989"/>
    </source>
</evidence>
<dbReference type="EMBL" id="QGNW01000034">
    <property type="protein sequence ID" value="RVX10430.1"/>
    <property type="molecule type" value="Genomic_DNA"/>
</dbReference>
<comment type="caution">
    <text evidence="9">The sequence shown here is derived from an EMBL/GenBank/DDBJ whole genome shotgun (WGS) entry which is preliminary data.</text>
</comment>
<dbReference type="InterPro" id="IPR029044">
    <property type="entry name" value="Nucleotide-diphossugar_trans"/>
</dbReference>
<dbReference type="GO" id="GO:0016020">
    <property type="term" value="C:membrane"/>
    <property type="evidence" value="ECO:0007669"/>
    <property type="project" value="UniProtKB-SubCell"/>
</dbReference>
<keyword evidence="4 9" id="KW-0808">Transferase</keyword>
<accession>A0A438JN82</accession>